<evidence type="ECO:0000313" key="11">
    <source>
        <dbReference type="EMBL" id="SCS88945.1"/>
    </source>
</evidence>
<dbReference type="Pfam" id="PF07992">
    <property type="entry name" value="Pyr_redox_2"/>
    <property type="match status" value="1"/>
</dbReference>
<evidence type="ECO:0000313" key="13">
    <source>
        <dbReference type="Proteomes" id="UP000095768"/>
    </source>
</evidence>
<dbReference type="GO" id="GO:0050661">
    <property type="term" value="F:NADP binding"/>
    <property type="evidence" value="ECO:0007669"/>
    <property type="project" value="UniProtKB-UniRule"/>
</dbReference>
<evidence type="ECO:0000313" key="12">
    <source>
        <dbReference type="Proteomes" id="UP000095412"/>
    </source>
</evidence>
<evidence type="ECO:0000256" key="1">
    <source>
        <dbReference type="ARBA" id="ARBA00009130"/>
    </source>
</evidence>
<evidence type="ECO:0000259" key="9">
    <source>
        <dbReference type="Pfam" id="PF07992"/>
    </source>
</evidence>
<dbReference type="NCBIfam" id="TIGR03385">
    <property type="entry name" value="CoA_CoA_reduc"/>
    <property type="match status" value="1"/>
</dbReference>
<comment type="miscellaneous">
    <text evidence="7">Reduction of disulfides occurs by a thiol-disulfide exchange reaction, but involves only a single catalytic cysteine residue that forms a stable mixed disulfide with CoA during catalysis.</text>
</comment>
<dbReference type="Proteomes" id="UP000095412">
    <property type="component" value="Unassembled WGS sequence"/>
</dbReference>
<keyword evidence="6 7" id="KW-0676">Redox-active center</keyword>
<feature type="binding site" evidence="7">
    <location>
        <position position="22"/>
    </location>
    <ligand>
        <name>substrate</name>
    </ligand>
</feature>
<dbReference type="InterPro" id="IPR016156">
    <property type="entry name" value="FAD/NAD-linked_Rdtase_dimer_sf"/>
</dbReference>
<protein>
    <recommendedName>
        <fullName evidence="7">Coenzyme A disulfide reductase</fullName>
        <shortName evidence="7">CoA-disulfide reductase</shortName>
        <shortName evidence="7">CoADR</shortName>
        <ecNumber evidence="7">1.8.1.14</ecNumber>
    </recommendedName>
</protein>
<dbReference type="GO" id="GO:0050451">
    <property type="term" value="F:CoA-disulfide reductase (NADPH) activity"/>
    <property type="evidence" value="ECO:0007669"/>
    <property type="project" value="UniProtKB-UniRule"/>
</dbReference>
<feature type="binding site" evidence="7">
    <location>
        <begin position="151"/>
        <end position="166"/>
    </location>
    <ligand>
        <name>NADP(+)</name>
        <dbReference type="ChEBI" id="CHEBI:58349"/>
    </ligand>
</feature>
<dbReference type="Proteomes" id="UP000095768">
    <property type="component" value="Unassembled WGS sequence"/>
</dbReference>
<evidence type="ECO:0000256" key="5">
    <source>
        <dbReference type="ARBA" id="ARBA00023002"/>
    </source>
</evidence>
<comment type="subunit">
    <text evidence="7">Homodimer.</text>
</comment>
<reference evidence="10 12" key="1">
    <citation type="submission" date="2016-09" db="EMBL/GenBank/DDBJ databases">
        <authorList>
            <consortium name="Pathogen Informatics"/>
            <person name="Sun Q."/>
            <person name="Inoue M."/>
        </authorList>
    </citation>
    <scope>NUCLEOTIDE SEQUENCE [LARGE SCALE GENOMIC DNA]</scope>
    <source>
        <strain evidence="10 12">82C</strain>
    </source>
</reference>
<feature type="domain" description="Pyridine nucleotide-disulphide oxidoreductase dimerisation" evidence="8">
    <location>
        <begin position="326"/>
        <end position="424"/>
    </location>
</feature>
<comment type="similarity">
    <text evidence="1 7">Belongs to the class-III pyridine nucleotide-disulfide oxidoreductase family.</text>
</comment>
<dbReference type="EMBL" id="FMPI01000003">
    <property type="protein sequence ID" value="SCS54214.1"/>
    <property type="molecule type" value="Genomic_DNA"/>
</dbReference>
<evidence type="ECO:0000259" key="8">
    <source>
        <dbReference type="Pfam" id="PF02852"/>
    </source>
</evidence>
<evidence type="ECO:0000256" key="6">
    <source>
        <dbReference type="ARBA" id="ARBA00023284"/>
    </source>
</evidence>
<feature type="binding site" evidence="7">
    <location>
        <position position="39"/>
    </location>
    <ligand>
        <name>substrate</name>
    </ligand>
</feature>
<keyword evidence="4 7" id="KW-0521">NADP</keyword>
<dbReference type="InterPro" id="IPR023753">
    <property type="entry name" value="FAD/NAD-binding_dom"/>
</dbReference>
<keyword evidence="2 7" id="KW-0285">Flavoprotein</keyword>
<dbReference type="PRINTS" id="PR00411">
    <property type="entry name" value="PNDRDTASEI"/>
</dbReference>
<gene>
    <name evidence="7 11" type="primary">cdr</name>
    <name evidence="11" type="ORF">SAMEA2297795_01315</name>
    <name evidence="10" type="ORF">SAMEA2297796_00704</name>
</gene>
<evidence type="ECO:0000256" key="7">
    <source>
        <dbReference type="HAMAP-Rule" id="MF_01608"/>
    </source>
</evidence>
<dbReference type="EC" id="1.8.1.14" evidence="7"/>
<dbReference type="InterPro" id="IPR023536">
    <property type="entry name" value="CoA_disulphide_reductase_staph"/>
</dbReference>
<feature type="active site" description="Redox-active" evidence="7">
    <location>
        <position position="43"/>
    </location>
</feature>
<dbReference type="NCBIfam" id="NF010037">
    <property type="entry name" value="PRK13512.1"/>
    <property type="match status" value="1"/>
</dbReference>
<feature type="domain" description="FAD/NAD(P)-binding" evidence="9">
    <location>
        <begin position="3"/>
        <end position="285"/>
    </location>
</feature>
<feature type="binding site" evidence="7">
    <location>
        <begin position="267"/>
        <end position="277"/>
    </location>
    <ligand>
        <name>FAD</name>
        <dbReference type="ChEBI" id="CHEBI:57692"/>
    </ligand>
</feature>
<feature type="binding site" evidence="7">
    <location>
        <position position="71"/>
    </location>
    <ligand>
        <name>substrate</name>
    </ligand>
</feature>
<evidence type="ECO:0000256" key="2">
    <source>
        <dbReference type="ARBA" id="ARBA00022630"/>
    </source>
</evidence>
<comment type="cofactor">
    <cofactor evidence="7">
        <name>FAD</name>
        <dbReference type="ChEBI" id="CHEBI:57692"/>
    </cofactor>
    <text evidence="7">Binds 1 FAD per subunit.</text>
</comment>
<dbReference type="PRINTS" id="PR00368">
    <property type="entry name" value="FADPNR"/>
</dbReference>
<dbReference type="SUPFAM" id="SSF51905">
    <property type="entry name" value="FAD/NAD(P)-binding domain"/>
    <property type="match status" value="1"/>
</dbReference>
<dbReference type="PANTHER" id="PTHR43429">
    <property type="entry name" value="PYRIDINE NUCLEOTIDE-DISULFIDE OXIDOREDUCTASE DOMAIN-CONTAINING"/>
    <property type="match status" value="1"/>
</dbReference>
<dbReference type="InterPro" id="IPR050260">
    <property type="entry name" value="FAD-bd_OxRdtase"/>
</dbReference>
<dbReference type="EMBL" id="FMPG01000004">
    <property type="protein sequence ID" value="SCS88945.1"/>
    <property type="molecule type" value="Genomic_DNA"/>
</dbReference>
<keyword evidence="12" id="KW-1185">Reference proteome</keyword>
<feature type="binding site" evidence="7">
    <location>
        <position position="419"/>
    </location>
    <ligand>
        <name>FAD</name>
        <dbReference type="ChEBI" id="CHEBI:57692"/>
    </ligand>
</feature>
<dbReference type="InterPro" id="IPR004099">
    <property type="entry name" value="Pyr_nucl-diS_OxRdtase_dimer"/>
</dbReference>
<sequence>MNKIVVVGAVAGGATVASQIRRLDQESEIVVFEKDRDMSFANCALPYYLGNVVDARDKVIEATPESFYDAKQINVKPYHEVISIDDMTNTVKVYDRVHDTTFEETYDTLILSPGCRANTLNLDNSIAFTLRNMEDTDAIETFIEKNQVKTALVIGTGYIGLEILDNLYERGIAPTLIHRSEHINKLMDQDMNQAIIDEMDQRNISYRFNEQVTKVNGNEVHFESGKVERYDLIIEGVGVKPNSEFIKSSNIHLDDKGYVPVNAQFQTNISNIYALGDIITSHYRHVDLPAHVPLAWGAHRGASIIAEQLAGNKDIHFKGFLGANIVKFFDYTFASVGISPQELSNFDYEMVESIQSTHAGYYPGNTKLHLRVYFDKSNRRIIRAAAVGKKGVDKRIDVLSMAMMNKLTIDELVEFEVAYAPPYSSPKDIINMIGYKARNK</sequence>
<comment type="domain">
    <text evidence="7">Contains 2 FAD binding domains and a single NADPH binding domain.</text>
</comment>
<accession>A0A1D4LRQ3</accession>
<feature type="binding site" evidence="7">
    <location>
        <position position="42"/>
    </location>
    <ligand>
        <name>substrate</name>
    </ligand>
</feature>
<feature type="binding site" evidence="7">
    <location>
        <position position="15"/>
    </location>
    <ligand>
        <name>substrate</name>
    </ligand>
</feature>
<comment type="catalytic activity">
    <reaction evidence="7">
        <text>NADP(+) + 2 CoA = CoA-disulfide + NADPH + H(+)</text>
        <dbReference type="Rhea" id="RHEA:14705"/>
        <dbReference type="ChEBI" id="CHEBI:15378"/>
        <dbReference type="ChEBI" id="CHEBI:57287"/>
        <dbReference type="ChEBI" id="CHEBI:57783"/>
        <dbReference type="ChEBI" id="CHEBI:58349"/>
        <dbReference type="ChEBI" id="CHEBI:62209"/>
        <dbReference type="EC" id="1.8.1.14"/>
    </reaction>
</comment>
<keyword evidence="3 7" id="KW-0274">FAD</keyword>
<reference evidence="11 13" key="2">
    <citation type="submission" date="2016-09" db="EMBL/GenBank/DDBJ databases">
        <authorList>
            <consortium name="Pathogen Informatics"/>
        </authorList>
    </citation>
    <scope>NUCLEOTIDE SEQUENCE [LARGE SCALE GENOMIC DNA]</scope>
    <source>
        <strain evidence="11 13">82B</strain>
    </source>
</reference>
<dbReference type="GO" id="GO:0050660">
    <property type="term" value="F:flavin adenine dinucleotide binding"/>
    <property type="evidence" value="ECO:0007669"/>
    <property type="project" value="UniProtKB-UniRule"/>
</dbReference>
<evidence type="ECO:0000256" key="4">
    <source>
        <dbReference type="ARBA" id="ARBA00022857"/>
    </source>
</evidence>
<evidence type="ECO:0000313" key="10">
    <source>
        <dbReference type="EMBL" id="SCS54214.1"/>
    </source>
</evidence>
<keyword evidence="5 7" id="KW-0560">Oxidoreductase</keyword>
<dbReference type="SUPFAM" id="SSF55424">
    <property type="entry name" value="FAD/NAD-linked reductases, dimerisation (C-terminal) domain"/>
    <property type="match status" value="1"/>
</dbReference>
<dbReference type="InterPro" id="IPR017758">
    <property type="entry name" value="CoA_disulphide_reductase"/>
</dbReference>
<feature type="binding site" evidence="7">
    <location>
        <position position="299"/>
    </location>
    <ligand>
        <name>substrate</name>
    </ligand>
</feature>
<dbReference type="RefSeq" id="WP_069994941.1">
    <property type="nucleotide sequence ID" value="NZ_FMPG01000004.1"/>
</dbReference>
<dbReference type="Gene3D" id="3.50.50.60">
    <property type="entry name" value="FAD/NAD(P)-binding domain"/>
    <property type="match status" value="3"/>
</dbReference>
<feature type="binding site" evidence="7">
    <location>
        <position position="427"/>
    </location>
    <ligand>
        <name>substrate</name>
    </ligand>
</feature>
<feature type="binding site" evidence="7">
    <location>
        <position position="19"/>
    </location>
    <ligand>
        <name>substrate</name>
    </ligand>
</feature>
<dbReference type="InterPro" id="IPR036188">
    <property type="entry name" value="FAD/NAD-bd_sf"/>
</dbReference>
<dbReference type="PANTHER" id="PTHR43429:SF1">
    <property type="entry name" value="NAD(P)H SULFUR OXIDOREDUCTASE (COA-DEPENDENT)"/>
    <property type="match status" value="1"/>
</dbReference>
<dbReference type="GO" id="GO:0003756">
    <property type="term" value="F:protein disulfide isomerase activity"/>
    <property type="evidence" value="ECO:0007669"/>
    <property type="project" value="UniProtKB-UniRule"/>
</dbReference>
<dbReference type="HAMAP" id="MF_01608">
    <property type="entry name" value="CoA_diS_reduct"/>
    <property type="match status" value="1"/>
</dbReference>
<proteinExistence type="inferred from homology"/>
<evidence type="ECO:0000256" key="3">
    <source>
        <dbReference type="ARBA" id="ARBA00022827"/>
    </source>
</evidence>
<dbReference type="OrthoDB" id="9802028at2"/>
<dbReference type="Pfam" id="PF02852">
    <property type="entry name" value="Pyr_redox_dim"/>
    <property type="match status" value="1"/>
</dbReference>
<comment type="function">
    <text evidence="7">Catalyzes specifically the NADPH-dependent reduction of coenzyme A disulfide.</text>
</comment>
<organism evidence="11 13">
    <name type="scientific">Staphylococcus caeli</name>
    <dbReference type="NCBI Taxonomy" id="2201815"/>
    <lineage>
        <taxon>Bacteria</taxon>
        <taxon>Bacillati</taxon>
        <taxon>Bacillota</taxon>
        <taxon>Bacilli</taxon>
        <taxon>Bacillales</taxon>
        <taxon>Staphylococcaceae</taxon>
        <taxon>Staphylococcus</taxon>
    </lineage>
</organism>
<feature type="active site" description="Nucleophile" evidence="7">
    <location>
        <position position="43"/>
    </location>
</feature>
<feature type="binding site" evidence="7">
    <location>
        <begin position="8"/>
        <end position="33"/>
    </location>
    <ligand>
        <name>FAD</name>
        <dbReference type="ChEBI" id="CHEBI:57692"/>
    </ligand>
</feature>
<name>A0A1D4LRQ3_9STAP</name>
<dbReference type="AlphaFoldDB" id="A0A1D4LRQ3"/>